<dbReference type="KEGG" id="cjj:CJJ81176_0268"/>
<sequence length="42" mass="5191">MKRLTALLTLFIFGIRFPYLDKFLFFKLKEKLNTIKFFLIFD</sequence>
<name>A0A0H3PEF0_CAMJJ</name>
<protein>
    <submittedName>
        <fullName evidence="1">Uncharacterized protein</fullName>
    </submittedName>
</protein>
<dbReference type="EMBL" id="CP000538">
    <property type="protein sequence ID" value="EAQ73050.1"/>
    <property type="molecule type" value="Genomic_DNA"/>
</dbReference>
<dbReference type="AlphaFoldDB" id="A0A0H3PEF0"/>
<accession>A0A0H3PEF0</accession>
<proteinExistence type="predicted"/>
<reference evidence="2" key="1">
    <citation type="submission" date="2006-12" db="EMBL/GenBank/DDBJ databases">
        <authorList>
            <person name="Fouts D.E."/>
            <person name="Nelson K.E."/>
            <person name="Sebastian Y."/>
        </authorList>
    </citation>
    <scope>NUCLEOTIDE SEQUENCE [LARGE SCALE GENOMIC DNA]</scope>
    <source>
        <strain evidence="2">81-176</strain>
    </source>
</reference>
<organism evidence="1 2">
    <name type="scientific">Campylobacter jejuni subsp. jejuni serotype O:23/36 (strain 81-176)</name>
    <dbReference type="NCBI Taxonomy" id="354242"/>
    <lineage>
        <taxon>Bacteria</taxon>
        <taxon>Pseudomonadati</taxon>
        <taxon>Campylobacterota</taxon>
        <taxon>Epsilonproteobacteria</taxon>
        <taxon>Campylobacterales</taxon>
        <taxon>Campylobacteraceae</taxon>
        <taxon>Campylobacter</taxon>
    </lineage>
</organism>
<dbReference type="Proteomes" id="UP000000646">
    <property type="component" value="Chromosome"/>
</dbReference>
<dbReference type="HOGENOM" id="CLU_3248649_0_0_7"/>
<evidence type="ECO:0000313" key="2">
    <source>
        <dbReference type="Proteomes" id="UP000000646"/>
    </source>
</evidence>
<evidence type="ECO:0000313" key="1">
    <source>
        <dbReference type="EMBL" id="EAQ73050.1"/>
    </source>
</evidence>
<gene>
    <name evidence="1" type="ordered locus">CJJ81176_0268</name>
</gene>